<organism evidence="1 2">
    <name type="scientific">Flavobacterium phage vB_FspM_immuto_2-6A</name>
    <dbReference type="NCBI Taxonomy" id="2801477"/>
    <lineage>
        <taxon>Viruses</taxon>
        <taxon>Duplodnaviria</taxon>
        <taxon>Heunggongvirae</taxon>
        <taxon>Uroviricota</taxon>
        <taxon>Caudoviricetes</taxon>
        <taxon>Immutovirus</taxon>
        <taxon>Immutovirus immuto</taxon>
    </lineage>
</organism>
<evidence type="ECO:0000313" key="1">
    <source>
        <dbReference type="EMBL" id="QQO91727.1"/>
    </source>
</evidence>
<dbReference type="EMBL" id="MW353175">
    <property type="protein sequence ID" value="QQO91727.1"/>
    <property type="molecule type" value="Genomic_DNA"/>
</dbReference>
<protein>
    <submittedName>
        <fullName evidence="1">Arginine kinase activator protein</fullName>
    </submittedName>
</protein>
<proteinExistence type="predicted"/>
<evidence type="ECO:0000313" key="2">
    <source>
        <dbReference type="Proteomes" id="UP000595566"/>
    </source>
</evidence>
<gene>
    <name evidence="1" type="ORF">immuto26A_48</name>
</gene>
<keyword evidence="1" id="KW-0418">Kinase</keyword>
<sequence length="65" mass="7583">MHPKIEKLSVPLESKLQLQRSLENTYNNDFDKLLEDVMKYASSIKVEDYETAALIRDIKEEPLSN</sequence>
<name>A0A7T8IWW2_9CAUD</name>
<keyword evidence="2" id="KW-1185">Reference proteome</keyword>
<keyword evidence="1" id="KW-0808">Transferase</keyword>
<accession>A0A7T8IWW2</accession>
<dbReference type="GO" id="GO:0016301">
    <property type="term" value="F:kinase activity"/>
    <property type="evidence" value="ECO:0007669"/>
    <property type="project" value="UniProtKB-KW"/>
</dbReference>
<reference evidence="1 2" key="1">
    <citation type="submission" date="2020-12" db="EMBL/GenBank/DDBJ databases">
        <title>Dynamics of Baltic Sea phages driven by environmental changes.</title>
        <authorList>
            <person name="Hoetzinger M."/>
            <person name="Nilsson E."/>
            <person name="Holmfeldt K."/>
        </authorList>
    </citation>
    <scope>NUCLEOTIDE SEQUENCE [LARGE SCALE GENOMIC DNA]</scope>
</reference>
<dbReference type="Proteomes" id="UP000595566">
    <property type="component" value="Segment"/>
</dbReference>